<organism evidence="1 2">
    <name type="scientific">Paenibacillus cisolokensis</name>
    <dbReference type="NCBI Taxonomy" id="1658519"/>
    <lineage>
        <taxon>Bacteria</taxon>
        <taxon>Bacillati</taxon>
        <taxon>Bacillota</taxon>
        <taxon>Bacilli</taxon>
        <taxon>Bacillales</taxon>
        <taxon>Paenibacillaceae</taxon>
        <taxon>Paenibacillus</taxon>
    </lineage>
</organism>
<dbReference type="RefSeq" id="WP_213528596.1">
    <property type="nucleotide sequence ID" value="NZ_BOVJ01000062.1"/>
</dbReference>
<proteinExistence type="predicted"/>
<evidence type="ECO:0000313" key="1">
    <source>
        <dbReference type="EMBL" id="GIQ63428.1"/>
    </source>
</evidence>
<dbReference type="Gene3D" id="3.30.360.40">
    <property type="entry name" value="YwmB-like"/>
    <property type="match status" value="1"/>
</dbReference>
<protein>
    <recommendedName>
        <fullName evidence="3">TATA-box binding protein</fullName>
    </recommendedName>
</protein>
<reference evidence="1 2" key="1">
    <citation type="submission" date="2021-04" db="EMBL/GenBank/DDBJ databases">
        <title>Draft genome sequence of Paenibacillus cisolokensis, LC2-13A.</title>
        <authorList>
            <person name="Uke A."/>
            <person name="Chhe C."/>
            <person name="Baramee S."/>
            <person name="Kosugi A."/>
        </authorList>
    </citation>
    <scope>NUCLEOTIDE SEQUENCE [LARGE SCALE GENOMIC DNA]</scope>
    <source>
        <strain evidence="1 2">LC2-13A</strain>
    </source>
</reference>
<dbReference type="Proteomes" id="UP000680304">
    <property type="component" value="Unassembled WGS sequence"/>
</dbReference>
<gene>
    <name evidence="1" type="ORF">PACILC2_19960</name>
</gene>
<dbReference type="InterPro" id="IPR014794">
    <property type="entry name" value="DUF1779"/>
</dbReference>
<accession>A0ABQ4N5C9</accession>
<keyword evidence="2" id="KW-1185">Reference proteome</keyword>
<comment type="caution">
    <text evidence="1">The sequence shown here is derived from an EMBL/GenBank/DDBJ whole genome shotgun (WGS) entry which is preliminary data.</text>
</comment>
<dbReference type="EMBL" id="BOVJ01000062">
    <property type="protein sequence ID" value="GIQ63428.1"/>
    <property type="molecule type" value="Genomic_DNA"/>
</dbReference>
<dbReference type="Pfam" id="PF08680">
    <property type="entry name" value="DUF1779"/>
    <property type="match status" value="1"/>
</dbReference>
<sequence>MPDSRLKTDEKGRRWIGIAAAFAVLLAGAVWALVAADHGGGTGKNGPPNGVTGDMAALWDWVDPLLVRGAAGGIWSLRWDVRLKPGEAGHLPDRLGLSPLDEKGGDRGTLTKRSKAAYGGTLTLLLPSHGRVEQPEDAVILFERRAGERDGLLAAAAEIGRLLAEAAFEQTASFSVRGETDSPQAAERLAAWADARLEERYEDGGTVSLTYRTRQLHASVPLGRGRTANLQIALHTDRTDGTISLVAGVPLITGDYAASD</sequence>
<evidence type="ECO:0008006" key="3">
    <source>
        <dbReference type="Google" id="ProtNLM"/>
    </source>
</evidence>
<evidence type="ECO:0000313" key="2">
    <source>
        <dbReference type="Proteomes" id="UP000680304"/>
    </source>
</evidence>
<name>A0ABQ4N5C9_9BACL</name>